<protein>
    <recommendedName>
        <fullName evidence="1">TniQ domain-containing protein</fullName>
    </recommendedName>
</protein>
<dbReference type="InterPro" id="IPR009492">
    <property type="entry name" value="TniQ"/>
</dbReference>
<name>A0ABQ3J677_9RHOB</name>
<dbReference type="Pfam" id="PF06527">
    <property type="entry name" value="TniQ"/>
    <property type="match status" value="1"/>
</dbReference>
<comment type="caution">
    <text evidence="2">The sequence shown here is derived from an EMBL/GenBank/DDBJ whole genome shotgun (WGS) entry which is preliminary data.</text>
</comment>
<organism evidence="2 3">
    <name type="scientific">Aliiroseovarius zhejiangensis</name>
    <dbReference type="NCBI Taxonomy" id="1632025"/>
    <lineage>
        <taxon>Bacteria</taxon>
        <taxon>Pseudomonadati</taxon>
        <taxon>Pseudomonadota</taxon>
        <taxon>Alphaproteobacteria</taxon>
        <taxon>Rhodobacterales</taxon>
        <taxon>Paracoccaceae</taxon>
        <taxon>Aliiroseovarius</taxon>
    </lineage>
</organism>
<proteinExistence type="predicted"/>
<evidence type="ECO:0000313" key="3">
    <source>
        <dbReference type="Proteomes" id="UP000609802"/>
    </source>
</evidence>
<feature type="domain" description="TniQ" evidence="1">
    <location>
        <begin position="9"/>
        <end position="138"/>
    </location>
</feature>
<sequence>MNAPLVLALPLIEGETPYGYVSRNAQRHHTTPRDFCTDMGMRWPFLCSAHPDQLERLSWITGAPLETLTRWSAPKSDIGRYRVGQAFSTTGAFRRTATRLCPRCVVSALEARGPAGVVQMLEWSVLALYRCPRHGCALITLPPAKNSHATYDFAGQVLRHAELLRRARCRATPIAGTRYEAYVRRRIWEGPQDDWLRTWDLTHIHRASFTLGAALNTEVSASLLHMPAAEQSALCDTGFAALSGGPDAYRSALEKLRAQSRFERPYYSADMGPFYHWLREAYADAALHELTDVTRQHVFATYPTPMDKEVFGKKPDKEIWLTMEDARKRSGFGAVFLKRLLGHMQGVPEGEALKRTDVHVDEVAQARAYWNSLINLKDAAGLLGILPQQVKALQNRDVLSTVRITSSLRYLLRDEVKALLAQLDALPEWLPGKSVMPLKAFCRTKGVPLAQVIDLWAQGDLDGKLCRGDGAGLQAMEVDWDALCGKSLLQLDRDLMLPETASYLKIGLGSIRHLRDHGYLCQVQRRNPDTNHRKSYISRASIAGFEATYVTLGQLAALGNIAPIHLARRLDRELVRPLSCGGKLVRVYKRGDVLPGEQGPQMQHHHKEREDA</sequence>
<evidence type="ECO:0000313" key="2">
    <source>
        <dbReference type="EMBL" id="GHF05476.1"/>
    </source>
</evidence>
<accession>A0ABQ3J677</accession>
<dbReference type="Proteomes" id="UP000609802">
    <property type="component" value="Unassembled WGS sequence"/>
</dbReference>
<reference evidence="3" key="1">
    <citation type="journal article" date="2019" name="Int. J. Syst. Evol. Microbiol.">
        <title>The Global Catalogue of Microorganisms (GCM) 10K type strain sequencing project: providing services to taxonomists for standard genome sequencing and annotation.</title>
        <authorList>
            <consortium name="The Broad Institute Genomics Platform"/>
            <consortium name="The Broad Institute Genome Sequencing Center for Infectious Disease"/>
            <person name="Wu L."/>
            <person name="Ma J."/>
        </authorList>
    </citation>
    <scope>NUCLEOTIDE SEQUENCE [LARGE SCALE GENOMIC DNA]</scope>
    <source>
        <strain evidence="3">KCTC 42443</strain>
    </source>
</reference>
<dbReference type="EMBL" id="BNCH01000007">
    <property type="protein sequence ID" value="GHF05476.1"/>
    <property type="molecule type" value="Genomic_DNA"/>
</dbReference>
<dbReference type="RefSeq" id="WP_191287212.1">
    <property type="nucleotide sequence ID" value="NZ_BNCH01000007.1"/>
</dbReference>
<keyword evidence="3" id="KW-1185">Reference proteome</keyword>
<gene>
    <name evidence="2" type="ORF">GCM10016455_28440</name>
</gene>
<evidence type="ECO:0000259" key="1">
    <source>
        <dbReference type="Pfam" id="PF06527"/>
    </source>
</evidence>